<sequence>MEERPPRIEILAHGPYEVTGSVPIRPRRPVRSPEGESLAWTAHEPLEHTETYYLCRCGKSDHKPFCDGSHAFELFDGTETASTSTYDERAEVHQGEGFAIRVDHEVCHHAGFCNYQANSYFDLIGTADSTNTVSQLIAMVDRCPSGSLTMEVAGESVEAVLPRHISPIGDGPLFVSGGVSVTRSDGVEMETRNRLSLCRCGASSNKPYCDGSHSSIGFEA</sequence>
<protein>
    <submittedName>
        <fullName evidence="6">Unannotated protein</fullName>
    </submittedName>
</protein>
<name>A0A6J7EFL5_9ZZZZ</name>
<dbReference type="Gene3D" id="3.40.5.90">
    <property type="entry name" value="CDGSH iron-sulfur domain, mitoNEET-type"/>
    <property type="match status" value="2"/>
</dbReference>
<dbReference type="InterPro" id="IPR018967">
    <property type="entry name" value="FeS-contain_CDGSH-typ"/>
</dbReference>
<evidence type="ECO:0000256" key="4">
    <source>
        <dbReference type="ARBA" id="ARBA00023014"/>
    </source>
</evidence>
<evidence type="ECO:0000259" key="5">
    <source>
        <dbReference type="SMART" id="SM00704"/>
    </source>
</evidence>
<evidence type="ECO:0000313" key="6">
    <source>
        <dbReference type="EMBL" id="CAB4881706.1"/>
    </source>
</evidence>
<dbReference type="InterPro" id="IPR042216">
    <property type="entry name" value="MitoNEET_CISD"/>
</dbReference>
<keyword evidence="4" id="KW-0411">Iron-sulfur</keyword>
<dbReference type="GO" id="GO:0046872">
    <property type="term" value="F:metal ion binding"/>
    <property type="evidence" value="ECO:0007669"/>
    <property type="project" value="UniProtKB-KW"/>
</dbReference>
<reference evidence="6" key="1">
    <citation type="submission" date="2020-05" db="EMBL/GenBank/DDBJ databases">
        <authorList>
            <person name="Chiriac C."/>
            <person name="Salcher M."/>
            <person name="Ghai R."/>
            <person name="Kavagutti S V."/>
        </authorList>
    </citation>
    <scope>NUCLEOTIDE SEQUENCE</scope>
</reference>
<evidence type="ECO:0000256" key="3">
    <source>
        <dbReference type="ARBA" id="ARBA00023004"/>
    </source>
</evidence>
<keyword evidence="3" id="KW-0408">Iron</keyword>
<dbReference type="AlphaFoldDB" id="A0A6J7EFL5"/>
<feature type="domain" description="Iron-binding zinc finger CDGSH type" evidence="5">
    <location>
        <begin position="46"/>
        <end position="76"/>
    </location>
</feature>
<dbReference type="GO" id="GO:0051537">
    <property type="term" value="F:2 iron, 2 sulfur cluster binding"/>
    <property type="evidence" value="ECO:0007669"/>
    <property type="project" value="UniProtKB-KW"/>
</dbReference>
<dbReference type="SMART" id="SM00704">
    <property type="entry name" value="ZnF_CDGSH"/>
    <property type="match status" value="2"/>
</dbReference>
<dbReference type="GO" id="GO:0005737">
    <property type="term" value="C:cytoplasm"/>
    <property type="evidence" value="ECO:0007669"/>
    <property type="project" value="UniProtKB-ARBA"/>
</dbReference>
<feature type="domain" description="Iron-binding zinc finger CDGSH type" evidence="5">
    <location>
        <begin position="182"/>
        <end position="219"/>
    </location>
</feature>
<dbReference type="InterPro" id="IPR010693">
    <property type="entry name" value="Divergent_4Fe-4S_mono-cluster"/>
</dbReference>
<proteinExistence type="predicted"/>
<dbReference type="Pfam" id="PF06902">
    <property type="entry name" value="Fer4_19"/>
    <property type="match status" value="1"/>
</dbReference>
<dbReference type="EMBL" id="CAFBLM010000117">
    <property type="protein sequence ID" value="CAB4881706.1"/>
    <property type="molecule type" value="Genomic_DNA"/>
</dbReference>
<keyword evidence="1" id="KW-0001">2Fe-2S</keyword>
<evidence type="ECO:0000256" key="2">
    <source>
        <dbReference type="ARBA" id="ARBA00022723"/>
    </source>
</evidence>
<keyword evidence="2" id="KW-0479">Metal-binding</keyword>
<dbReference type="PANTHER" id="PTHR46491:SF3">
    <property type="entry name" value="CDGSH IRON-SULFUR DOMAIN-CONTAINING PROTEIN 3, MITOCHONDRIAL"/>
    <property type="match status" value="1"/>
</dbReference>
<organism evidence="6">
    <name type="scientific">freshwater metagenome</name>
    <dbReference type="NCBI Taxonomy" id="449393"/>
    <lineage>
        <taxon>unclassified sequences</taxon>
        <taxon>metagenomes</taxon>
        <taxon>ecological metagenomes</taxon>
    </lineage>
</organism>
<dbReference type="Pfam" id="PF09360">
    <property type="entry name" value="zf-CDGSH"/>
    <property type="match status" value="2"/>
</dbReference>
<dbReference type="InterPro" id="IPR052950">
    <property type="entry name" value="CISD"/>
</dbReference>
<accession>A0A6J7EFL5</accession>
<evidence type="ECO:0000256" key="1">
    <source>
        <dbReference type="ARBA" id="ARBA00022714"/>
    </source>
</evidence>
<gene>
    <name evidence="6" type="ORF">UFOPK3401_01503</name>
</gene>
<dbReference type="PANTHER" id="PTHR46491">
    <property type="entry name" value="CDGSH IRON SULFUR DOMAIN PROTEIN HOMOLOG"/>
    <property type="match status" value="1"/>
</dbReference>